<dbReference type="InterPro" id="IPR018253">
    <property type="entry name" value="DnaJ_domain_CS"/>
</dbReference>
<dbReference type="SUPFAM" id="SSF49493">
    <property type="entry name" value="HSP40/DnaJ peptide-binding domain"/>
    <property type="match status" value="2"/>
</dbReference>
<dbReference type="FunFam" id="2.10.230.10:FF:000001">
    <property type="entry name" value="DnaJ subfamily A member 2"/>
    <property type="match status" value="1"/>
</dbReference>
<dbReference type="InterPro" id="IPR044713">
    <property type="entry name" value="DNJA1/2-like"/>
</dbReference>
<dbReference type="Pfam" id="PF01556">
    <property type="entry name" value="DnaJ_C"/>
    <property type="match status" value="1"/>
</dbReference>
<dbReference type="EMBL" id="AF522286">
    <property type="protein sequence ID" value="AAM81355.1"/>
    <property type="molecule type" value="mRNA"/>
</dbReference>
<dbReference type="InterPro" id="IPR036869">
    <property type="entry name" value="J_dom_sf"/>
</dbReference>
<dbReference type="InterPro" id="IPR036410">
    <property type="entry name" value="HSP_DnaJ_Cys-rich_dom_sf"/>
</dbReference>
<proteinExistence type="evidence at transcript level"/>
<dbReference type="GO" id="GO:0009408">
    <property type="term" value="P:response to heat"/>
    <property type="evidence" value="ECO:0007669"/>
    <property type="project" value="InterPro"/>
</dbReference>
<dbReference type="GO" id="GO:0008270">
    <property type="term" value="F:zinc ion binding"/>
    <property type="evidence" value="ECO:0007669"/>
    <property type="project" value="UniProtKB-KW"/>
</dbReference>
<evidence type="ECO:0000256" key="5">
    <source>
        <dbReference type="PROSITE-ProRule" id="PRU00546"/>
    </source>
</evidence>
<dbReference type="InterPro" id="IPR001305">
    <property type="entry name" value="HSP_DnaJ_Cys-rich_dom"/>
</dbReference>
<keyword evidence="4 5" id="KW-0862">Zinc</keyword>
<dbReference type="Pfam" id="PF00226">
    <property type="entry name" value="DnaJ"/>
    <property type="match status" value="1"/>
</dbReference>
<dbReference type="SUPFAM" id="SSF46565">
    <property type="entry name" value="Chaperone J-domain"/>
    <property type="match status" value="1"/>
</dbReference>
<dbReference type="CDD" id="cd10747">
    <property type="entry name" value="DnaJ_C"/>
    <property type="match status" value="1"/>
</dbReference>
<dbReference type="GO" id="GO:0030544">
    <property type="term" value="F:Hsp70 protein binding"/>
    <property type="evidence" value="ECO:0007669"/>
    <property type="project" value="InterPro"/>
</dbReference>
<evidence type="ECO:0000256" key="1">
    <source>
        <dbReference type="ARBA" id="ARBA00022723"/>
    </source>
</evidence>
<dbReference type="GO" id="GO:0051082">
    <property type="term" value="F:unfolded protein binding"/>
    <property type="evidence" value="ECO:0007669"/>
    <property type="project" value="InterPro"/>
</dbReference>
<evidence type="ECO:0000259" key="8">
    <source>
        <dbReference type="PROSITE" id="PS51188"/>
    </source>
</evidence>
<keyword evidence="1 5" id="KW-0479">Metal-binding</keyword>
<dbReference type="SUPFAM" id="SSF57938">
    <property type="entry name" value="DnaJ/Hsp40 cysteine-rich domain"/>
    <property type="match status" value="1"/>
</dbReference>
<dbReference type="InterPro" id="IPR001623">
    <property type="entry name" value="DnaJ_domain"/>
</dbReference>
<dbReference type="AlphaFoldDB" id="Q8MUI0"/>
<dbReference type="PRINTS" id="PR00625">
    <property type="entry name" value="JDOMAIN"/>
</dbReference>
<dbReference type="Gene3D" id="2.60.260.20">
    <property type="entry name" value="Urease metallochaperone UreE, N-terminal domain"/>
    <property type="match status" value="2"/>
</dbReference>
<keyword evidence="2" id="KW-0677">Repeat</keyword>
<name>Q8MUI0_STEFE</name>
<evidence type="ECO:0000256" key="2">
    <source>
        <dbReference type="ARBA" id="ARBA00022737"/>
    </source>
</evidence>
<feature type="domain" description="CR-type" evidence="8">
    <location>
        <begin position="119"/>
        <end position="201"/>
    </location>
</feature>
<dbReference type="CDD" id="cd06257">
    <property type="entry name" value="DnaJ"/>
    <property type="match status" value="1"/>
</dbReference>
<evidence type="ECO:0000313" key="9">
    <source>
        <dbReference type="EMBL" id="AAM81355.1"/>
    </source>
</evidence>
<feature type="region of interest" description="Disordered" evidence="6">
    <location>
        <begin position="363"/>
        <end position="386"/>
    </location>
</feature>
<dbReference type="HAMAP" id="MF_01152">
    <property type="entry name" value="DnaJ"/>
    <property type="match status" value="1"/>
</dbReference>
<accession>Q8MUI0</accession>
<evidence type="ECO:0000256" key="4">
    <source>
        <dbReference type="ARBA" id="ARBA00022833"/>
    </source>
</evidence>
<dbReference type="GO" id="GO:0006457">
    <property type="term" value="P:protein folding"/>
    <property type="evidence" value="ECO:0007669"/>
    <property type="project" value="InterPro"/>
</dbReference>
<dbReference type="FunFam" id="1.10.287.110:FF:000014">
    <property type="entry name" value="dnaJ homolog subfamily A member 1"/>
    <property type="match status" value="1"/>
</dbReference>
<dbReference type="PROSITE" id="PS50076">
    <property type="entry name" value="DNAJ_2"/>
    <property type="match status" value="1"/>
</dbReference>
<feature type="domain" description="J" evidence="7">
    <location>
        <begin position="6"/>
        <end position="68"/>
    </location>
</feature>
<feature type="compositionally biased region" description="Basic and acidic residues" evidence="6">
    <location>
        <begin position="363"/>
        <end position="376"/>
    </location>
</feature>
<dbReference type="PROSITE" id="PS00636">
    <property type="entry name" value="DNAJ_1"/>
    <property type="match status" value="1"/>
</dbReference>
<dbReference type="CDD" id="cd10719">
    <property type="entry name" value="DnaJ_zf"/>
    <property type="match status" value="1"/>
</dbReference>
<dbReference type="GO" id="GO:0005524">
    <property type="term" value="F:ATP binding"/>
    <property type="evidence" value="ECO:0007669"/>
    <property type="project" value="InterPro"/>
</dbReference>
<dbReference type="Gene3D" id="1.10.287.110">
    <property type="entry name" value="DnaJ domain"/>
    <property type="match status" value="1"/>
</dbReference>
<evidence type="ECO:0000259" key="7">
    <source>
        <dbReference type="PROSITE" id="PS50076"/>
    </source>
</evidence>
<dbReference type="PANTHER" id="PTHR43888">
    <property type="entry name" value="DNAJ-LIKE-2, ISOFORM A-RELATED"/>
    <property type="match status" value="1"/>
</dbReference>
<dbReference type="Gene3D" id="2.10.230.10">
    <property type="entry name" value="Heat shock protein DnaJ, cysteine-rich domain"/>
    <property type="match status" value="1"/>
</dbReference>
<reference evidence="9" key="1">
    <citation type="journal article" date="2003" name="J. Parasitol.">
        <title>Differential gene expression during desiccation stress in the insect-killing nematode Steinernema feltiae IS-6.</title>
        <authorList>
            <person name="Gal T.Z."/>
            <person name="Glazer I."/>
            <person name="Koltai H."/>
        </authorList>
    </citation>
    <scope>NUCLEOTIDE SEQUENCE</scope>
    <source>
        <strain evidence="9">IS6</strain>
    </source>
</reference>
<sequence>MVKDRKYYDILGVSPTATDTELKKAYRKAALKYHPDKNPSEGERFKLISQAYEVLSDEKKRRLYDQGGEEALQEGGGGGGHNPMDIFEMFFGGGRRQRERTAKDVIHQMNVTLEQLYNGATRRLKLGRNVVCAKCNGVGGKKESVSKCKNCDGHGIEIRQMQIGPGMVQQIQRTCSTCRGEGEVIRELCQACKGNKRVKEELILEVHIEKGMKDDQKIVFHGKGDQESGLEPGNVVVVLDEQAHHDVFVRRGDNLVMEMPLTLSEALCGCTKSIETLDGRKLVFSLLPGEVIKHADIRTIHCEGMPHQRNPTEKGDLLIQFKVRFPTELSAQARMNLSKLLPGKSEAMIPDDAEEHVLAKVSEREKRWHGHDHEESGGQGVRCQTQ</sequence>
<dbReference type="Pfam" id="PF00684">
    <property type="entry name" value="DnaJ_CXXCXGXG"/>
    <property type="match status" value="1"/>
</dbReference>
<keyword evidence="9" id="KW-0346">Stress response</keyword>
<keyword evidence="3 5" id="KW-0863">Zinc-finger</keyword>
<dbReference type="InterPro" id="IPR002939">
    <property type="entry name" value="DnaJ_C"/>
</dbReference>
<dbReference type="PROSITE" id="PS51188">
    <property type="entry name" value="ZF_CR"/>
    <property type="match status" value="1"/>
</dbReference>
<dbReference type="InterPro" id="IPR012724">
    <property type="entry name" value="DnaJ"/>
</dbReference>
<dbReference type="InterPro" id="IPR008971">
    <property type="entry name" value="HSP40/DnaJ_pept-bd"/>
</dbReference>
<organism evidence="9">
    <name type="scientific">Steinernema feltiae</name>
    <name type="common">Entomopathogenic nematode</name>
    <dbReference type="NCBI Taxonomy" id="52066"/>
    <lineage>
        <taxon>Eukaryota</taxon>
        <taxon>Metazoa</taxon>
        <taxon>Ecdysozoa</taxon>
        <taxon>Nematoda</taxon>
        <taxon>Chromadorea</taxon>
        <taxon>Rhabditida</taxon>
        <taxon>Tylenchina</taxon>
        <taxon>Panagrolaimomorpha</taxon>
        <taxon>Strongyloidoidea</taxon>
        <taxon>Steinernematidae</taxon>
        <taxon>Steinernema</taxon>
    </lineage>
</organism>
<protein>
    <submittedName>
        <fullName evidence="9">Heat shock protein 40</fullName>
    </submittedName>
</protein>
<evidence type="ECO:0000256" key="3">
    <source>
        <dbReference type="ARBA" id="ARBA00022771"/>
    </source>
</evidence>
<feature type="zinc finger region" description="CR-type" evidence="5">
    <location>
        <begin position="119"/>
        <end position="201"/>
    </location>
</feature>
<dbReference type="FunFam" id="2.60.260.20:FF:000003">
    <property type="entry name" value="DnaJ subfamily A member 2"/>
    <property type="match status" value="1"/>
</dbReference>
<dbReference type="SMART" id="SM00271">
    <property type="entry name" value="DnaJ"/>
    <property type="match status" value="1"/>
</dbReference>
<evidence type="ECO:0000256" key="6">
    <source>
        <dbReference type="SAM" id="MobiDB-lite"/>
    </source>
</evidence>